<dbReference type="AlphaFoldDB" id="A0A7J6CKT8"/>
<proteinExistence type="predicted"/>
<sequence length="348" mass="37318">MSAEPFGEEWEQKGGTAASKNFSRTFSKRKRVFCTEMKTVIVLTLLIATVFCLPVKRSASSSESSEEMLVAQRPPPILRKAAAVMFKAEPTQTTPAESNESTDSADDSEDADEESETDENEEEIETDSSESESGESATTVVPSTVEPSLDPIINTGRGDSMGYPSDYKKSIVYVDANDFAKIPSPYKSYSSEKLGGLTFVSKKSSAYDEQSINDVEKEIKLYKALQVHDAPLEEDDTSTPEVENMEPNDRQAALGSQEIVPTGNQDATAESGSEGSSAGDTPNNSASASASQEQNEEESDSSLSSEETTTTPGAADSENDSSQSTESQESDSDEETTQTTDATVIIAK</sequence>
<dbReference type="GO" id="GO:0007155">
    <property type="term" value="P:cell adhesion"/>
    <property type="evidence" value="ECO:0007669"/>
    <property type="project" value="InterPro"/>
</dbReference>
<gene>
    <name evidence="2" type="ORF">G5714_010696</name>
</gene>
<keyword evidence="3" id="KW-1185">Reference proteome</keyword>
<dbReference type="InterPro" id="IPR002038">
    <property type="entry name" value="Osteopontin"/>
</dbReference>
<dbReference type="GO" id="GO:0001503">
    <property type="term" value="P:ossification"/>
    <property type="evidence" value="ECO:0007669"/>
    <property type="project" value="InterPro"/>
</dbReference>
<reference evidence="2 3" key="1">
    <citation type="submission" date="2020-04" db="EMBL/GenBank/DDBJ databases">
        <title>Chromosome-level genome assembly of a cyprinid fish Onychostoma macrolepis by integration of Nanopore Sequencing, Bionano and Hi-C technology.</title>
        <authorList>
            <person name="Wang D."/>
        </authorList>
    </citation>
    <scope>NUCLEOTIDE SEQUENCE [LARGE SCALE GENOMIC DNA]</scope>
    <source>
        <strain evidence="2">SWU-2019</strain>
        <tissue evidence="2">Muscle</tissue>
    </source>
</reference>
<dbReference type="PANTHER" id="PTHR10607">
    <property type="entry name" value="OSTEOPONTIN"/>
    <property type="match status" value="1"/>
</dbReference>
<evidence type="ECO:0000313" key="2">
    <source>
        <dbReference type="EMBL" id="KAF4107937.1"/>
    </source>
</evidence>
<evidence type="ECO:0000313" key="3">
    <source>
        <dbReference type="Proteomes" id="UP000579812"/>
    </source>
</evidence>
<dbReference type="EMBL" id="JAAMOB010000010">
    <property type="protein sequence ID" value="KAF4107937.1"/>
    <property type="molecule type" value="Genomic_DNA"/>
</dbReference>
<comment type="caution">
    <text evidence="2">The sequence shown here is derived from an EMBL/GenBank/DDBJ whole genome shotgun (WGS) entry which is preliminary data.</text>
</comment>
<feature type="compositionally biased region" description="Acidic residues" evidence="1">
    <location>
        <begin position="103"/>
        <end position="133"/>
    </location>
</feature>
<accession>A0A7J6CKT8</accession>
<dbReference type="Proteomes" id="UP000579812">
    <property type="component" value="Unassembled WGS sequence"/>
</dbReference>
<protein>
    <recommendedName>
        <fullName evidence="4">Secreted phosphoprotein 1</fullName>
    </recommendedName>
</protein>
<feature type="region of interest" description="Disordered" evidence="1">
    <location>
        <begin position="87"/>
        <end position="164"/>
    </location>
</feature>
<feature type="compositionally biased region" description="Acidic residues" evidence="1">
    <location>
        <begin position="232"/>
        <end position="246"/>
    </location>
</feature>
<evidence type="ECO:0008006" key="4">
    <source>
        <dbReference type="Google" id="ProtNLM"/>
    </source>
</evidence>
<feature type="region of interest" description="Disordered" evidence="1">
    <location>
        <begin position="228"/>
        <end position="348"/>
    </location>
</feature>
<feature type="region of interest" description="Disordered" evidence="1">
    <location>
        <begin position="1"/>
        <end position="21"/>
    </location>
</feature>
<organism evidence="2 3">
    <name type="scientific">Onychostoma macrolepis</name>
    <dbReference type="NCBI Taxonomy" id="369639"/>
    <lineage>
        <taxon>Eukaryota</taxon>
        <taxon>Metazoa</taxon>
        <taxon>Chordata</taxon>
        <taxon>Craniata</taxon>
        <taxon>Vertebrata</taxon>
        <taxon>Euteleostomi</taxon>
        <taxon>Actinopterygii</taxon>
        <taxon>Neopterygii</taxon>
        <taxon>Teleostei</taxon>
        <taxon>Ostariophysi</taxon>
        <taxon>Cypriniformes</taxon>
        <taxon>Cyprinidae</taxon>
        <taxon>Acrossocheilinae</taxon>
        <taxon>Onychostoma</taxon>
    </lineage>
</organism>
<dbReference type="PANTHER" id="PTHR10607:SF1">
    <property type="entry name" value="OSTEOPONTIN"/>
    <property type="match status" value="1"/>
</dbReference>
<name>A0A7J6CKT8_9TELE</name>
<evidence type="ECO:0000256" key="1">
    <source>
        <dbReference type="SAM" id="MobiDB-lite"/>
    </source>
</evidence>
<feature type="compositionally biased region" description="Low complexity" evidence="1">
    <location>
        <begin position="266"/>
        <end position="293"/>
    </location>
</feature>